<organism evidence="1 2">
    <name type="scientific">Nephila pilipes</name>
    <name type="common">Giant wood spider</name>
    <name type="synonym">Nephila maculata</name>
    <dbReference type="NCBI Taxonomy" id="299642"/>
    <lineage>
        <taxon>Eukaryota</taxon>
        <taxon>Metazoa</taxon>
        <taxon>Ecdysozoa</taxon>
        <taxon>Arthropoda</taxon>
        <taxon>Chelicerata</taxon>
        <taxon>Arachnida</taxon>
        <taxon>Araneae</taxon>
        <taxon>Araneomorphae</taxon>
        <taxon>Entelegynae</taxon>
        <taxon>Araneoidea</taxon>
        <taxon>Nephilidae</taxon>
        <taxon>Nephila</taxon>
    </lineage>
</organism>
<dbReference type="OrthoDB" id="7475659at2759"/>
<accession>A0A8X6QJE6</accession>
<dbReference type="Proteomes" id="UP000887013">
    <property type="component" value="Unassembled WGS sequence"/>
</dbReference>
<keyword evidence="1" id="KW-0695">RNA-directed DNA polymerase</keyword>
<evidence type="ECO:0000313" key="2">
    <source>
        <dbReference type="Proteomes" id="UP000887013"/>
    </source>
</evidence>
<comment type="caution">
    <text evidence="1">The sequence shown here is derived from an EMBL/GenBank/DDBJ whole genome shotgun (WGS) entry which is preliminary data.</text>
</comment>
<keyword evidence="1" id="KW-0808">Transferase</keyword>
<dbReference type="EMBL" id="BMAW01082613">
    <property type="protein sequence ID" value="GFU30033.1"/>
    <property type="molecule type" value="Genomic_DNA"/>
</dbReference>
<gene>
    <name evidence="1" type="primary">RTase</name>
    <name evidence="1" type="ORF">NPIL_16561</name>
</gene>
<keyword evidence="1" id="KW-0548">Nucleotidyltransferase</keyword>
<name>A0A8X6QJE6_NEPPI</name>
<sequence>MSPPPNCLHKIQSLDKPFTGPLKSYYNEEVRYILHNTRPLSTFDLMELFGGAYLKVQRGDIAVNGFKATDIYPVSRNVLSSEDFIASTLTMLLGPMS</sequence>
<evidence type="ECO:0000313" key="1">
    <source>
        <dbReference type="EMBL" id="GFU30033.1"/>
    </source>
</evidence>
<dbReference type="AlphaFoldDB" id="A0A8X6QJE6"/>
<proteinExistence type="predicted"/>
<keyword evidence="2" id="KW-1185">Reference proteome</keyword>
<dbReference type="GO" id="GO:0003964">
    <property type="term" value="F:RNA-directed DNA polymerase activity"/>
    <property type="evidence" value="ECO:0007669"/>
    <property type="project" value="UniProtKB-KW"/>
</dbReference>
<reference evidence="1" key="1">
    <citation type="submission" date="2020-08" db="EMBL/GenBank/DDBJ databases">
        <title>Multicomponent nature underlies the extraordinary mechanical properties of spider dragline silk.</title>
        <authorList>
            <person name="Kono N."/>
            <person name="Nakamura H."/>
            <person name="Mori M."/>
            <person name="Yoshida Y."/>
            <person name="Ohtoshi R."/>
            <person name="Malay A.D."/>
            <person name="Moran D.A.P."/>
            <person name="Tomita M."/>
            <person name="Numata K."/>
            <person name="Arakawa K."/>
        </authorList>
    </citation>
    <scope>NUCLEOTIDE SEQUENCE</scope>
</reference>
<protein>
    <submittedName>
        <fullName evidence="1">Probable RNA-directed DNA polymerase from transposon BS</fullName>
    </submittedName>
</protein>